<protein>
    <submittedName>
        <fullName evidence="1">3'-5' exonuclease</fullName>
    </submittedName>
</protein>
<accession>A0ACC3YLC3</accession>
<evidence type="ECO:0000313" key="1">
    <source>
        <dbReference type="EMBL" id="KAL0932637.1"/>
    </source>
</evidence>
<gene>
    <name evidence="1" type="ORF">CTRU02_211600</name>
</gene>
<dbReference type="Proteomes" id="UP000805649">
    <property type="component" value="Unassembled WGS sequence"/>
</dbReference>
<proteinExistence type="predicted"/>
<reference evidence="1 2" key="1">
    <citation type="journal article" date="2020" name="Phytopathology">
        <title>Genome Sequence Resources of Colletotrichum truncatum, C. plurivorum, C. musicola, and C. sojae: Four Species Pathogenic to Soybean (Glycine max).</title>
        <authorList>
            <person name="Rogerio F."/>
            <person name="Boufleur T.R."/>
            <person name="Ciampi-Guillardi M."/>
            <person name="Sukno S.A."/>
            <person name="Thon M.R."/>
            <person name="Massola Junior N.S."/>
            <person name="Baroncelli R."/>
        </authorList>
    </citation>
    <scope>NUCLEOTIDE SEQUENCE [LARGE SCALE GENOMIC DNA]</scope>
    <source>
        <strain evidence="1 2">CMES1059</strain>
    </source>
</reference>
<keyword evidence="1" id="KW-0378">Hydrolase</keyword>
<evidence type="ECO:0000313" key="2">
    <source>
        <dbReference type="Proteomes" id="UP000805649"/>
    </source>
</evidence>
<comment type="caution">
    <text evidence="1">The sequence shown here is derived from an EMBL/GenBank/DDBJ whole genome shotgun (WGS) entry which is preliminary data.</text>
</comment>
<dbReference type="EMBL" id="VUJX02000008">
    <property type="protein sequence ID" value="KAL0932637.1"/>
    <property type="molecule type" value="Genomic_DNA"/>
</dbReference>
<keyword evidence="1" id="KW-0269">Exonuclease</keyword>
<keyword evidence="1" id="KW-0540">Nuclease</keyword>
<name>A0ACC3YLC3_COLTU</name>
<sequence>MAFFQPQIPSQEASTNPYGSPSATIEPTQIYLQQLRSMTHRHNLLIKNGFVVTPLSQADIDDKKRCSSKRNRYRPDAQDNQKGHKRPPQKPSTPQPKAKIVPVASADASVDNGMVKENEEKSTRPVLKCQYHTGRVIRMQWNCCRTHVSAPGCTFAPDHLTRTYAPGDLLARHQFHRTPSSPLLDLNRRPLVPISGQTDPTSYTPSGLPRHPRPAVALDCEMGVAFDGESELIRLTLIDYFTSEILLDSLVYPTVRMQHYNTRYSGVSRQDMNEARDKGKCLIGGLAAAREEVWRWVGPETIVIGHAVQNDLASLRWIHPLVVDSLILATAAKAEQEKMAEEEEERKKVVLKLQETGIDDDDLIIFDGQETSETGNSEEKEKQEPNRHNKGGGLSLKSLARDLLGRVIQAGKMGHDSLEDALASRDLVHWYVTQKCEELEAYNQDKVQAIPGFW</sequence>
<keyword evidence="2" id="KW-1185">Reference proteome</keyword>
<organism evidence="1 2">
    <name type="scientific">Colletotrichum truncatum</name>
    <name type="common">Anthracnose fungus</name>
    <name type="synonym">Colletotrichum capsici</name>
    <dbReference type="NCBI Taxonomy" id="5467"/>
    <lineage>
        <taxon>Eukaryota</taxon>
        <taxon>Fungi</taxon>
        <taxon>Dikarya</taxon>
        <taxon>Ascomycota</taxon>
        <taxon>Pezizomycotina</taxon>
        <taxon>Sordariomycetes</taxon>
        <taxon>Hypocreomycetidae</taxon>
        <taxon>Glomerellales</taxon>
        <taxon>Glomerellaceae</taxon>
        <taxon>Colletotrichum</taxon>
        <taxon>Colletotrichum truncatum species complex</taxon>
    </lineage>
</organism>